<evidence type="ECO:0000256" key="2">
    <source>
        <dbReference type="ARBA" id="ARBA00022840"/>
    </source>
</evidence>
<keyword evidence="1" id="KW-0547">Nucleotide-binding</keyword>
<evidence type="ECO:0000256" key="3">
    <source>
        <dbReference type="ARBA" id="ARBA00023015"/>
    </source>
</evidence>
<dbReference type="RefSeq" id="WP_354007519.1">
    <property type="nucleotide sequence ID" value="NZ_JBEWTA010000001.1"/>
</dbReference>
<keyword evidence="3" id="KW-0805">Transcription regulation</keyword>
<reference evidence="7 8" key="1">
    <citation type="submission" date="2024-06" db="EMBL/GenBank/DDBJ databases">
        <title>Genomic Encyclopedia of Type Strains, Phase V (KMG-V): Genome sequencing to study the core and pangenomes of soil and plant-associated prokaryotes.</title>
        <authorList>
            <person name="Whitman W."/>
        </authorList>
    </citation>
    <scope>NUCLEOTIDE SEQUENCE [LARGE SCALE GENOMIC DNA]</scope>
    <source>
        <strain evidence="7 8">NE40</strain>
    </source>
</reference>
<dbReference type="Proteomes" id="UP001549366">
    <property type="component" value="Unassembled WGS sequence"/>
</dbReference>
<dbReference type="Pfam" id="PF00158">
    <property type="entry name" value="Sigma54_activat"/>
    <property type="match status" value="1"/>
</dbReference>
<accession>A0ABV2SHX2</accession>
<evidence type="ECO:0000259" key="6">
    <source>
        <dbReference type="PROSITE" id="PS50045"/>
    </source>
</evidence>
<dbReference type="SUPFAM" id="SSF55781">
    <property type="entry name" value="GAF domain-like"/>
    <property type="match status" value="1"/>
</dbReference>
<gene>
    <name evidence="7" type="ORF">V5J35_002552</name>
</gene>
<dbReference type="NCBIfam" id="NF003451">
    <property type="entry name" value="PRK05022.1"/>
    <property type="match status" value="1"/>
</dbReference>
<dbReference type="PANTHER" id="PTHR32071:SF35">
    <property type="entry name" value="ANAEROBIC NITRIC OXIDE REDUCTASE TRANSCRIPTION REGULATOR NORR"/>
    <property type="match status" value="1"/>
</dbReference>
<dbReference type="Pfam" id="PF01590">
    <property type="entry name" value="GAF"/>
    <property type="match status" value="1"/>
</dbReference>
<dbReference type="Gene3D" id="1.10.10.60">
    <property type="entry name" value="Homeodomain-like"/>
    <property type="match status" value="1"/>
</dbReference>
<dbReference type="InterPro" id="IPR002078">
    <property type="entry name" value="Sigma_54_int"/>
</dbReference>
<dbReference type="PANTHER" id="PTHR32071">
    <property type="entry name" value="TRANSCRIPTIONAL REGULATORY PROTEIN"/>
    <property type="match status" value="1"/>
</dbReference>
<dbReference type="InterPro" id="IPR003593">
    <property type="entry name" value="AAA+_ATPase"/>
</dbReference>
<evidence type="ECO:0000256" key="5">
    <source>
        <dbReference type="ARBA" id="ARBA00023163"/>
    </source>
</evidence>
<dbReference type="InterPro" id="IPR058031">
    <property type="entry name" value="AAA_lid_NorR"/>
</dbReference>
<dbReference type="InterPro" id="IPR025943">
    <property type="entry name" value="Sigma_54_int_dom_ATP-bd_2"/>
</dbReference>
<sequence length="514" mass="57032">MADKSGRSLADFANIIESLTSDMTPGQRYQTLLSGLSGLFPCDATCLLKLDTNLLYPVASVGLSADARSRRFPIDRHPRFAEILASPLPVQFSVDSALPDPFDGLMATGNECTKIHNCIGIRLMVDGRIWGVLCLEALNTGAFCQMKPESFRTAVAIVTATIKMVTLIHQLEENVAYEHELNQRLLSSGRTSAPSDLIGESPAMKALNKDIEVVAGSGLAVLVQGETGTGKELVARKIHRLSDRNGSAMIQVNCASLPEHIVESELFGHVRGAFTGAVKDRQGKFRLADNGTIFLDEIGELPLNTQAKLLRVLQTGEVQPVGKDQLLKVNVRVIAATNRDLMTEVREGRFRSDLYHRLNAYPLEVPPLRSREGDILLLAGFFMELYTHRFHSAVLRLDEASKQLLQAYQWPGNVRELEHAINRAALKACHDQNTDRLVIITPEHLGLDSPAERINRPEQVVNESGDLRSALDTYQKQMITRLLNEKDNNWSEVARYLNMDRANLNRLAKRLGLK</sequence>
<dbReference type="Pfam" id="PF25601">
    <property type="entry name" value="AAA_lid_14"/>
    <property type="match status" value="1"/>
</dbReference>
<dbReference type="SUPFAM" id="SSF46689">
    <property type="entry name" value="Homeodomain-like"/>
    <property type="match status" value="1"/>
</dbReference>
<keyword evidence="5" id="KW-0804">Transcription</keyword>
<feature type="domain" description="Sigma-54 factor interaction" evidence="6">
    <location>
        <begin position="197"/>
        <end position="426"/>
    </location>
</feature>
<dbReference type="InterPro" id="IPR029016">
    <property type="entry name" value="GAF-like_dom_sf"/>
</dbReference>
<evidence type="ECO:0000313" key="8">
    <source>
        <dbReference type="Proteomes" id="UP001549366"/>
    </source>
</evidence>
<proteinExistence type="predicted"/>
<dbReference type="CDD" id="cd00009">
    <property type="entry name" value="AAA"/>
    <property type="match status" value="1"/>
</dbReference>
<dbReference type="InterPro" id="IPR025944">
    <property type="entry name" value="Sigma_54_int_dom_CS"/>
</dbReference>
<dbReference type="EMBL" id="JBEWTB010000002">
    <property type="protein sequence ID" value="MET4757360.1"/>
    <property type="molecule type" value="Genomic_DNA"/>
</dbReference>
<keyword evidence="8" id="KW-1185">Reference proteome</keyword>
<dbReference type="Gene3D" id="3.30.450.40">
    <property type="match status" value="1"/>
</dbReference>
<dbReference type="PROSITE" id="PS00675">
    <property type="entry name" value="SIGMA54_INTERACT_1"/>
    <property type="match status" value="1"/>
</dbReference>
<protein>
    <submittedName>
        <fullName evidence="7">Anaerobic nitric oxide reductase transcription regulator</fullName>
    </submittedName>
</protein>
<keyword evidence="2" id="KW-0067">ATP-binding</keyword>
<dbReference type="InterPro" id="IPR027417">
    <property type="entry name" value="P-loop_NTPase"/>
</dbReference>
<comment type="caution">
    <text evidence="7">The sequence shown here is derived from an EMBL/GenBank/DDBJ whole genome shotgun (WGS) entry which is preliminary data.</text>
</comment>
<evidence type="ECO:0000256" key="1">
    <source>
        <dbReference type="ARBA" id="ARBA00022741"/>
    </source>
</evidence>
<evidence type="ECO:0000256" key="4">
    <source>
        <dbReference type="ARBA" id="ARBA00023125"/>
    </source>
</evidence>
<dbReference type="InterPro" id="IPR025662">
    <property type="entry name" value="Sigma_54_int_dom_ATP-bd_1"/>
</dbReference>
<dbReference type="PROSITE" id="PS00688">
    <property type="entry name" value="SIGMA54_INTERACT_3"/>
    <property type="match status" value="1"/>
</dbReference>
<dbReference type="Gene3D" id="1.10.8.60">
    <property type="match status" value="1"/>
</dbReference>
<dbReference type="InterPro" id="IPR003018">
    <property type="entry name" value="GAF"/>
</dbReference>
<dbReference type="InterPro" id="IPR009057">
    <property type="entry name" value="Homeodomain-like_sf"/>
</dbReference>
<evidence type="ECO:0000313" key="7">
    <source>
        <dbReference type="EMBL" id="MET4757360.1"/>
    </source>
</evidence>
<dbReference type="SMART" id="SM00382">
    <property type="entry name" value="AAA"/>
    <property type="match status" value="1"/>
</dbReference>
<name>A0ABV2SHX2_9GAMM</name>
<dbReference type="Gene3D" id="3.40.50.300">
    <property type="entry name" value="P-loop containing nucleotide triphosphate hydrolases"/>
    <property type="match status" value="1"/>
</dbReference>
<dbReference type="PROSITE" id="PS00676">
    <property type="entry name" value="SIGMA54_INTERACT_2"/>
    <property type="match status" value="1"/>
</dbReference>
<dbReference type="SUPFAM" id="SSF52540">
    <property type="entry name" value="P-loop containing nucleoside triphosphate hydrolases"/>
    <property type="match status" value="1"/>
</dbReference>
<organism evidence="7 8">
    <name type="scientific">Endozoicomonas lisbonensis</name>
    <dbReference type="NCBI Taxonomy" id="3120522"/>
    <lineage>
        <taxon>Bacteria</taxon>
        <taxon>Pseudomonadati</taxon>
        <taxon>Pseudomonadota</taxon>
        <taxon>Gammaproteobacteria</taxon>
        <taxon>Oceanospirillales</taxon>
        <taxon>Endozoicomonadaceae</taxon>
        <taxon>Endozoicomonas</taxon>
    </lineage>
</organism>
<keyword evidence="4" id="KW-0238">DNA-binding</keyword>
<dbReference type="PROSITE" id="PS50045">
    <property type="entry name" value="SIGMA54_INTERACT_4"/>
    <property type="match status" value="1"/>
</dbReference>